<evidence type="ECO:0000313" key="3">
    <source>
        <dbReference type="EMBL" id="MCG2461996.1"/>
    </source>
</evidence>
<evidence type="ECO:0000256" key="1">
    <source>
        <dbReference type="SAM" id="MobiDB-lite"/>
    </source>
</evidence>
<keyword evidence="2" id="KW-1133">Transmembrane helix</keyword>
<sequence length="154" mass="17513">MKDQSANRNKRIMIFGLMIVLIIMIGMATLYFMDQDSGPHVSDDDLPAIEAQTSPTDSDAKGREIDKTTGFIVDTGMSETIQNCTPCHSAKMVTQNRMTRDGWLASIRWMQETQNLWPLGDNEPIILDYLAKNYAPANKGRREPLTNIEWYKLK</sequence>
<keyword evidence="2" id="KW-0472">Membrane</keyword>
<dbReference type="Proteomes" id="UP001200642">
    <property type="component" value="Unassembled WGS sequence"/>
</dbReference>
<keyword evidence="4" id="KW-1185">Reference proteome</keyword>
<dbReference type="RefSeq" id="WP_317903137.1">
    <property type="nucleotide sequence ID" value="NZ_JAIRBC010000023.1"/>
</dbReference>
<protein>
    <submittedName>
        <fullName evidence="3">Monoheme cytochrome C</fullName>
    </submittedName>
</protein>
<feature type="transmembrane region" description="Helical" evidence="2">
    <location>
        <begin position="12"/>
        <end position="33"/>
    </location>
</feature>
<dbReference type="AlphaFoldDB" id="A0AAE3EYD8"/>
<dbReference type="GO" id="GO:0020037">
    <property type="term" value="F:heme binding"/>
    <property type="evidence" value="ECO:0007669"/>
    <property type="project" value="InterPro"/>
</dbReference>
<evidence type="ECO:0000256" key="2">
    <source>
        <dbReference type="SAM" id="Phobius"/>
    </source>
</evidence>
<dbReference type="EMBL" id="JAIRBC010000023">
    <property type="protein sequence ID" value="MCG2461996.1"/>
    <property type="molecule type" value="Genomic_DNA"/>
</dbReference>
<dbReference type="InterPro" id="IPR036909">
    <property type="entry name" value="Cyt_c-like_dom_sf"/>
</dbReference>
<dbReference type="Gene3D" id="1.10.760.10">
    <property type="entry name" value="Cytochrome c-like domain"/>
    <property type="match status" value="1"/>
</dbReference>
<comment type="caution">
    <text evidence="3">The sequence shown here is derived from an EMBL/GenBank/DDBJ whole genome shotgun (WGS) entry which is preliminary data.</text>
</comment>
<gene>
    <name evidence="3" type="ORF">K8352_14650</name>
</gene>
<dbReference type="SUPFAM" id="SSF46626">
    <property type="entry name" value="Cytochrome c"/>
    <property type="match status" value="1"/>
</dbReference>
<reference evidence="3" key="1">
    <citation type="submission" date="2023-02" db="EMBL/GenBank/DDBJ databases">
        <title>Genome of Flavobacteriaceae gen. nov. sp. strain F89.</title>
        <authorList>
            <person name="Wang Y."/>
        </authorList>
    </citation>
    <scope>NUCLEOTIDE SEQUENCE</scope>
    <source>
        <strain evidence="3">F89</strain>
    </source>
</reference>
<keyword evidence="2" id="KW-0812">Transmembrane</keyword>
<dbReference type="GO" id="GO:0009055">
    <property type="term" value="F:electron transfer activity"/>
    <property type="evidence" value="ECO:0007669"/>
    <property type="project" value="InterPro"/>
</dbReference>
<proteinExistence type="predicted"/>
<accession>A0AAE3EYD8</accession>
<name>A0AAE3EYD8_9FLAO</name>
<evidence type="ECO:0000313" key="4">
    <source>
        <dbReference type="Proteomes" id="UP001200642"/>
    </source>
</evidence>
<feature type="region of interest" description="Disordered" evidence="1">
    <location>
        <begin position="42"/>
        <end position="63"/>
    </location>
</feature>
<organism evidence="3 4">
    <name type="scientific">Cerina litoralis</name>
    <dbReference type="NCBI Taxonomy" id="2874477"/>
    <lineage>
        <taxon>Bacteria</taxon>
        <taxon>Pseudomonadati</taxon>
        <taxon>Bacteroidota</taxon>
        <taxon>Flavobacteriia</taxon>
        <taxon>Flavobacteriales</taxon>
        <taxon>Flavobacteriaceae</taxon>
        <taxon>Cerina</taxon>
    </lineage>
</organism>